<proteinExistence type="predicted"/>
<evidence type="ECO:0000313" key="2">
    <source>
        <dbReference type="EMBL" id="TPX09661.1"/>
    </source>
</evidence>
<protein>
    <submittedName>
        <fullName evidence="2">Uncharacterized protein</fullName>
    </submittedName>
</protein>
<feature type="compositionally biased region" description="Low complexity" evidence="1">
    <location>
        <begin position="125"/>
        <end position="148"/>
    </location>
</feature>
<comment type="caution">
    <text evidence="2">The sequence shown here is derived from an EMBL/GenBank/DDBJ whole genome shotgun (WGS) entry which is preliminary data.</text>
</comment>
<dbReference type="GeneID" id="41976581"/>
<gene>
    <name evidence="2" type="ORF">E0L32_009134</name>
</gene>
<evidence type="ECO:0000313" key="3">
    <source>
        <dbReference type="Proteomes" id="UP000319257"/>
    </source>
</evidence>
<feature type="region of interest" description="Disordered" evidence="1">
    <location>
        <begin position="125"/>
        <end position="159"/>
    </location>
</feature>
<dbReference type="OrthoDB" id="5411041at2759"/>
<keyword evidence="3" id="KW-1185">Reference proteome</keyword>
<accession>A0A507AXL0</accession>
<name>A0A507AXL0_9PEZI</name>
<dbReference type="InParanoid" id="A0A507AXL0"/>
<sequence length="237" mass="25251">MAAPPPSAPGGPAASPSVIPTTAEEAAKLPYHGTPAWLHNFALAATVLGPVGMLLPPRRADFKLVILTSGTFWGTSQLAYDYTGRSINQRFTDRFARWTDGGLPEAARKNQALMQAEKARRAAAAAAASAAQQQQTGAAATPAQQQQQDGSSSPSPVTDALLQKGEEEKQGALTKLWMGGEKPGWKEARLAKEREAIEDGRGYWGLIVEQISDVVNWKGSDGQKRDEAAAKESEKKS</sequence>
<reference evidence="2 3" key="1">
    <citation type="submission" date="2019-06" db="EMBL/GenBank/DDBJ databases">
        <title>Draft genome sequence of the filamentous fungus Phialemoniopsis curvata isolated from diesel fuel.</title>
        <authorList>
            <person name="Varaljay V.A."/>
            <person name="Lyon W.J."/>
            <person name="Crouch A.L."/>
            <person name="Drake C.E."/>
            <person name="Hollomon J.M."/>
            <person name="Nadeau L.J."/>
            <person name="Nunn H.S."/>
            <person name="Stevenson B.S."/>
            <person name="Bojanowski C.L."/>
            <person name="Crookes-Goodson W.J."/>
        </authorList>
    </citation>
    <scope>NUCLEOTIDE SEQUENCE [LARGE SCALE GENOMIC DNA]</scope>
    <source>
        <strain evidence="2 3">D216</strain>
    </source>
</reference>
<dbReference type="AlphaFoldDB" id="A0A507AXL0"/>
<dbReference type="RefSeq" id="XP_030991372.1">
    <property type="nucleotide sequence ID" value="XM_031144065.1"/>
</dbReference>
<dbReference type="EMBL" id="SKBQ01000064">
    <property type="protein sequence ID" value="TPX09661.1"/>
    <property type="molecule type" value="Genomic_DNA"/>
</dbReference>
<evidence type="ECO:0000256" key="1">
    <source>
        <dbReference type="SAM" id="MobiDB-lite"/>
    </source>
</evidence>
<organism evidence="2 3">
    <name type="scientific">Thyridium curvatum</name>
    <dbReference type="NCBI Taxonomy" id="1093900"/>
    <lineage>
        <taxon>Eukaryota</taxon>
        <taxon>Fungi</taxon>
        <taxon>Dikarya</taxon>
        <taxon>Ascomycota</taxon>
        <taxon>Pezizomycotina</taxon>
        <taxon>Sordariomycetes</taxon>
        <taxon>Sordariomycetidae</taxon>
        <taxon>Thyridiales</taxon>
        <taxon>Thyridiaceae</taxon>
        <taxon>Thyridium</taxon>
    </lineage>
</organism>
<dbReference type="Proteomes" id="UP000319257">
    <property type="component" value="Unassembled WGS sequence"/>
</dbReference>